<protein>
    <recommendedName>
        <fullName evidence="8">Peptidase S26 domain-containing protein</fullName>
    </recommendedName>
</protein>
<keyword evidence="7" id="KW-0732">Signal</keyword>
<keyword evidence="2" id="KW-0999">Mitochondrion inner membrane</keyword>
<evidence type="ECO:0000256" key="1">
    <source>
        <dbReference type="ARBA" id="ARBA00004273"/>
    </source>
</evidence>
<sequence>MSRFSKVLKVAKLGLQFACFAHAFNQYVAEVTWCLGPSMLPYFNTSGIVAIEHISRHFKEYAIGDVVICTSPLRPGRNVLKRIIGMPGDNICEDPTEKDRKYISVPVGHVWVGGDNLSNSTDSRTYGPVAMGLIKGKVFAKVWPEPEFLRNNLVPV</sequence>
<dbReference type="PANTHER" id="PTHR12383">
    <property type="entry name" value="PROTEASE FAMILY S26 MITOCHONDRIAL INNER MEMBRANE PROTEASE-RELATED"/>
    <property type="match status" value="1"/>
</dbReference>
<dbReference type="Gene3D" id="2.10.109.10">
    <property type="entry name" value="Umud Fragment, subunit A"/>
    <property type="match status" value="1"/>
</dbReference>
<evidence type="ECO:0000256" key="3">
    <source>
        <dbReference type="ARBA" id="ARBA00022801"/>
    </source>
</evidence>
<keyword evidence="3" id="KW-0378">Hydrolase</keyword>
<evidence type="ECO:0000256" key="6">
    <source>
        <dbReference type="ARBA" id="ARBA00038445"/>
    </source>
</evidence>
<evidence type="ECO:0000256" key="2">
    <source>
        <dbReference type="ARBA" id="ARBA00022792"/>
    </source>
</evidence>
<dbReference type="PRINTS" id="PR00727">
    <property type="entry name" value="LEADERPTASE"/>
</dbReference>
<dbReference type="CDD" id="cd06530">
    <property type="entry name" value="S26_SPase_I"/>
    <property type="match status" value="1"/>
</dbReference>
<dbReference type="Pfam" id="PF10502">
    <property type="entry name" value="Peptidase_S26"/>
    <property type="match status" value="2"/>
</dbReference>
<keyword evidence="5" id="KW-0472">Membrane</keyword>
<name>A0ABP9Z5S8_9FUNG</name>
<dbReference type="InterPro" id="IPR052064">
    <property type="entry name" value="Mito_IMP1_subunit"/>
</dbReference>
<dbReference type="EMBL" id="BAABUK010000021">
    <property type="protein sequence ID" value="GAA5814457.1"/>
    <property type="molecule type" value="Genomic_DNA"/>
</dbReference>
<evidence type="ECO:0000313" key="10">
    <source>
        <dbReference type="Proteomes" id="UP001473302"/>
    </source>
</evidence>
<feature type="signal peptide" evidence="7">
    <location>
        <begin position="1"/>
        <end position="23"/>
    </location>
</feature>
<comment type="similarity">
    <text evidence="6">Belongs to the peptidase S26 family. IMP1 subfamily.</text>
</comment>
<evidence type="ECO:0000313" key="9">
    <source>
        <dbReference type="EMBL" id="GAA5814457.1"/>
    </source>
</evidence>
<evidence type="ECO:0000256" key="7">
    <source>
        <dbReference type="SAM" id="SignalP"/>
    </source>
</evidence>
<keyword evidence="10" id="KW-1185">Reference proteome</keyword>
<comment type="caution">
    <text evidence="9">The sequence shown here is derived from an EMBL/GenBank/DDBJ whole genome shotgun (WGS) entry which is preliminary data.</text>
</comment>
<dbReference type="PANTHER" id="PTHR12383:SF16">
    <property type="entry name" value="MITOCHONDRIAL INNER MEMBRANE PROTEASE SUBUNIT 1"/>
    <property type="match status" value="1"/>
</dbReference>
<evidence type="ECO:0000256" key="5">
    <source>
        <dbReference type="ARBA" id="ARBA00023136"/>
    </source>
</evidence>
<dbReference type="SUPFAM" id="SSF51306">
    <property type="entry name" value="LexA/Signal peptidase"/>
    <property type="match status" value="1"/>
</dbReference>
<feature type="domain" description="Peptidase S26" evidence="8">
    <location>
        <begin position="9"/>
        <end position="92"/>
    </location>
</feature>
<proteinExistence type="inferred from homology"/>
<dbReference type="InterPro" id="IPR000223">
    <property type="entry name" value="Pept_S26A_signal_pept_1"/>
</dbReference>
<accession>A0ABP9Z5S8</accession>
<dbReference type="InterPro" id="IPR019533">
    <property type="entry name" value="Peptidase_S26"/>
</dbReference>
<dbReference type="PROSITE" id="PS00761">
    <property type="entry name" value="SPASE_I_3"/>
    <property type="match status" value="1"/>
</dbReference>
<reference evidence="9 10" key="1">
    <citation type="submission" date="2024-04" db="EMBL/GenBank/DDBJ databases">
        <title>genome sequences of Mucor flavus KT1a and Helicostylum pulchrum KT1b strains isolated from the surface of a dry-aged beef.</title>
        <authorList>
            <person name="Toyotome T."/>
            <person name="Hosono M."/>
            <person name="Torimaru M."/>
            <person name="Fukuda K."/>
            <person name="Mikami N."/>
        </authorList>
    </citation>
    <scope>NUCLEOTIDE SEQUENCE [LARGE SCALE GENOMIC DNA]</scope>
    <source>
        <strain evidence="9 10">KT1a</strain>
    </source>
</reference>
<dbReference type="Proteomes" id="UP001473302">
    <property type="component" value="Unassembled WGS sequence"/>
</dbReference>
<dbReference type="InterPro" id="IPR019758">
    <property type="entry name" value="Pept_S26A_signal_pept_1_CS"/>
</dbReference>
<evidence type="ECO:0000256" key="4">
    <source>
        <dbReference type="ARBA" id="ARBA00023128"/>
    </source>
</evidence>
<comment type="subcellular location">
    <subcellularLocation>
        <location evidence="1">Mitochondrion inner membrane</location>
    </subcellularLocation>
</comment>
<dbReference type="InterPro" id="IPR036286">
    <property type="entry name" value="LexA/Signal_pep-like_sf"/>
</dbReference>
<feature type="chain" id="PRO_5047280742" description="Peptidase S26 domain-containing protein" evidence="7">
    <location>
        <begin position="24"/>
        <end position="156"/>
    </location>
</feature>
<evidence type="ECO:0000259" key="8">
    <source>
        <dbReference type="Pfam" id="PF10502"/>
    </source>
</evidence>
<keyword evidence="4" id="KW-0496">Mitochondrion</keyword>
<feature type="domain" description="Peptidase S26" evidence="8">
    <location>
        <begin position="101"/>
        <end position="143"/>
    </location>
</feature>
<organism evidence="9 10">
    <name type="scientific">Mucor flavus</name>
    <dbReference type="NCBI Taxonomy" id="439312"/>
    <lineage>
        <taxon>Eukaryota</taxon>
        <taxon>Fungi</taxon>
        <taxon>Fungi incertae sedis</taxon>
        <taxon>Mucoromycota</taxon>
        <taxon>Mucoromycotina</taxon>
        <taxon>Mucoromycetes</taxon>
        <taxon>Mucorales</taxon>
        <taxon>Mucorineae</taxon>
        <taxon>Mucoraceae</taxon>
        <taxon>Mucor</taxon>
    </lineage>
</organism>
<gene>
    <name evidence="9" type="ORF">MFLAVUS_007953</name>
</gene>